<feature type="transmembrane region" description="Helical" evidence="5">
    <location>
        <begin position="90"/>
        <end position="107"/>
    </location>
</feature>
<proteinExistence type="inferred from homology"/>
<keyword evidence="4 5" id="KW-0472">Membrane</keyword>
<evidence type="ECO:0008006" key="7">
    <source>
        <dbReference type="Google" id="ProtNLM"/>
    </source>
</evidence>
<evidence type="ECO:0000313" key="6">
    <source>
        <dbReference type="EMBL" id="GER94718.1"/>
    </source>
</evidence>
<protein>
    <recommendedName>
        <fullName evidence="7">YnfA family protein</fullName>
    </recommendedName>
</protein>
<accession>A0A5J4KYQ1</accession>
<evidence type="ECO:0000256" key="4">
    <source>
        <dbReference type="ARBA" id="ARBA00023136"/>
    </source>
</evidence>
<comment type="caution">
    <text evidence="6">The sequence shown here is derived from an EMBL/GenBank/DDBJ whole genome shotgun (WGS) entry which is preliminary data.</text>
</comment>
<dbReference type="AlphaFoldDB" id="A0A5J4KYQ1"/>
<evidence type="ECO:0000256" key="5">
    <source>
        <dbReference type="SAM" id="Phobius"/>
    </source>
</evidence>
<dbReference type="EMBL" id="BLAB01000001">
    <property type="protein sequence ID" value="GER94718.1"/>
    <property type="molecule type" value="Genomic_DNA"/>
</dbReference>
<dbReference type="GO" id="GO:0005886">
    <property type="term" value="C:plasma membrane"/>
    <property type="evidence" value="ECO:0007669"/>
    <property type="project" value="TreeGrafter"/>
</dbReference>
<dbReference type="Pfam" id="PF02694">
    <property type="entry name" value="UPF0060"/>
    <property type="match status" value="1"/>
</dbReference>
<dbReference type="PANTHER" id="PTHR36116">
    <property type="entry name" value="UPF0060 MEMBRANE PROTEIN YNFA"/>
    <property type="match status" value="1"/>
</dbReference>
<dbReference type="PANTHER" id="PTHR36116:SF1">
    <property type="entry name" value="UPF0060 MEMBRANE PROTEIN YNFA"/>
    <property type="match status" value="1"/>
</dbReference>
<organism evidence="6">
    <name type="scientific">hot springs metagenome</name>
    <dbReference type="NCBI Taxonomy" id="433727"/>
    <lineage>
        <taxon>unclassified sequences</taxon>
        <taxon>metagenomes</taxon>
        <taxon>ecological metagenomes</taxon>
    </lineage>
</organism>
<reference evidence="6" key="1">
    <citation type="submission" date="2019-10" db="EMBL/GenBank/DDBJ databases">
        <title>Metagenomic sequencing of thiosulfate-disproportionating enrichment culture.</title>
        <authorList>
            <person name="Umezawa K."/>
            <person name="Kojima H."/>
            <person name="Fukui M."/>
        </authorList>
    </citation>
    <scope>NUCLEOTIDE SEQUENCE</scope>
    <source>
        <strain evidence="6">45J</strain>
    </source>
</reference>
<feature type="transmembrane region" description="Helical" evidence="5">
    <location>
        <begin position="62"/>
        <end position="78"/>
    </location>
</feature>
<feature type="transmembrane region" description="Helical" evidence="5">
    <location>
        <begin position="7"/>
        <end position="28"/>
    </location>
</feature>
<gene>
    <name evidence="6" type="ORF">A45J_2482</name>
</gene>
<keyword evidence="3 5" id="KW-1133">Transmembrane helix</keyword>
<name>A0A5J4KYQ1_9ZZZZ</name>
<evidence type="ECO:0000256" key="1">
    <source>
        <dbReference type="ARBA" id="ARBA00022475"/>
    </source>
</evidence>
<dbReference type="SUPFAM" id="SSF103481">
    <property type="entry name" value="Multidrug resistance efflux transporter EmrE"/>
    <property type="match status" value="1"/>
</dbReference>
<evidence type="ECO:0000256" key="2">
    <source>
        <dbReference type="ARBA" id="ARBA00022692"/>
    </source>
</evidence>
<sequence>MLIAKSMLLFILADLCEIGGGYLVWLWLREGRGIWVALIGAIVLILYGVIPTLQPANFGRVYAAYGGVFVVLSILWGWKIDGISPDRYDLIGGLICLIGVFVIMYWPRG</sequence>
<keyword evidence="2 5" id="KW-0812">Transmembrane</keyword>
<feature type="transmembrane region" description="Helical" evidence="5">
    <location>
        <begin position="34"/>
        <end position="50"/>
    </location>
</feature>
<dbReference type="InterPro" id="IPR003844">
    <property type="entry name" value="UPF0060"/>
</dbReference>
<dbReference type="NCBIfam" id="NF002586">
    <property type="entry name" value="PRK02237.1"/>
    <property type="match status" value="1"/>
</dbReference>
<dbReference type="InterPro" id="IPR037185">
    <property type="entry name" value="EmrE-like"/>
</dbReference>
<keyword evidence="1" id="KW-1003">Cell membrane</keyword>
<dbReference type="HAMAP" id="MF_00010">
    <property type="entry name" value="UPF0060"/>
    <property type="match status" value="1"/>
</dbReference>
<evidence type="ECO:0000256" key="3">
    <source>
        <dbReference type="ARBA" id="ARBA00022989"/>
    </source>
</evidence>